<comment type="similarity">
    <text evidence="5">Belongs to the creatininase superfamily.</text>
</comment>
<evidence type="ECO:0000256" key="3">
    <source>
        <dbReference type="ARBA" id="ARBA00022801"/>
    </source>
</evidence>
<evidence type="ECO:0000313" key="6">
    <source>
        <dbReference type="EMBL" id="MBJ7604500.1"/>
    </source>
</evidence>
<evidence type="ECO:0000256" key="1">
    <source>
        <dbReference type="ARBA" id="ARBA00001947"/>
    </source>
</evidence>
<organism evidence="6 7">
    <name type="scientific">Candidatus Dormiibacter inghamiae</name>
    <dbReference type="NCBI Taxonomy" id="3127013"/>
    <lineage>
        <taxon>Bacteria</taxon>
        <taxon>Bacillati</taxon>
        <taxon>Candidatus Dormiibacterota</taxon>
        <taxon>Candidatus Dormibacteria</taxon>
        <taxon>Candidatus Dormibacterales</taxon>
        <taxon>Candidatus Dormibacteraceae</taxon>
        <taxon>Candidatus Dormiibacter</taxon>
    </lineage>
</organism>
<proteinExistence type="inferred from homology"/>
<keyword evidence="3" id="KW-0378">Hydrolase</keyword>
<dbReference type="GO" id="GO:0009231">
    <property type="term" value="P:riboflavin biosynthetic process"/>
    <property type="evidence" value="ECO:0007669"/>
    <property type="project" value="TreeGrafter"/>
</dbReference>
<name>A0A934KM03_9BACT</name>
<evidence type="ECO:0000313" key="7">
    <source>
        <dbReference type="Proteomes" id="UP000620075"/>
    </source>
</evidence>
<dbReference type="Gene3D" id="3.40.50.10310">
    <property type="entry name" value="Creatininase"/>
    <property type="match status" value="1"/>
</dbReference>
<accession>A0A934KM03</accession>
<protein>
    <submittedName>
        <fullName evidence="6">Creatininase family protein</fullName>
    </submittedName>
</protein>
<dbReference type="SUPFAM" id="SSF102215">
    <property type="entry name" value="Creatininase"/>
    <property type="match status" value="1"/>
</dbReference>
<dbReference type="PANTHER" id="PTHR35005">
    <property type="entry name" value="3-DEHYDRO-SCYLLO-INOSOSE HYDROLASE"/>
    <property type="match status" value="1"/>
</dbReference>
<keyword evidence="2" id="KW-0479">Metal-binding</keyword>
<dbReference type="EMBL" id="JAEKNQ010000059">
    <property type="protein sequence ID" value="MBJ7604500.1"/>
    <property type="molecule type" value="Genomic_DNA"/>
</dbReference>
<dbReference type="InterPro" id="IPR024087">
    <property type="entry name" value="Creatininase-like_sf"/>
</dbReference>
<evidence type="ECO:0000256" key="5">
    <source>
        <dbReference type="ARBA" id="ARBA00024029"/>
    </source>
</evidence>
<gene>
    <name evidence="6" type="ORF">JF888_15185</name>
</gene>
<dbReference type="GO" id="GO:0016811">
    <property type="term" value="F:hydrolase activity, acting on carbon-nitrogen (but not peptide) bonds, in linear amides"/>
    <property type="evidence" value="ECO:0007669"/>
    <property type="project" value="TreeGrafter"/>
</dbReference>
<evidence type="ECO:0000256" key="4">
    <source>
        <dbReference type="ARBA" id="ARBA00022833"/>
    </source>
</evidence>
<dbReference type="RefSeq" id="WP_338182255.1">
    <property type="nucleotide sequence ID" value="NZ_JAEKNQ010000059.1"/>
</dbReference>
<dbReference type="InterPro" id="IPR003785">
    <property type="entry name" value="Creatininase/forma_Hydrolase"/>
</dbReference>
<sequence length="248" mass="26506">MALIWTSLRRSQLAELRDQRAVVLIPLGAVEQHGPHLPVGTDIVNAWHIANRVSAAATNPPVVVAPPVAWGISHYHAVFAGTISLRVETLSDLLLDLCNSIAAGGFARIVILNGHGGNQALIDTVALRASSTGVHVLPITYWNIVPAEMAAIAETDEGHIGHAGEMETSLQLHLNHDLVDRQALEGPLGRPIAEVGLLPGVYQVPRVLEEAPDGVYGLVHMASAEKGQRLVDAVVRRLGEVLSIEWPD</sequence>
<dbReference type="PANTHER" id="PTHR35005:SF1">
    <property type="entry name" value="2-AMINO-5-FORMYLAMINO-6-RIBOSYLAMINOPYRIMIDIN-4(3H)-ONE 5'-MONOPHOSPHATE DEFORMYLASE"/>
    <property type="match status" value="1"/>
</dbReference>
<dbReference type="AlphaFoldDB" id="A0A934KM03"/>
<dbReference type="Pfam" id="PF02633">
    <property type="entry name" value="Creatininase"/>
    <property type="match status" value="1"/>
</dbReference>
<reference evidence="6 7" key="1">
    <citation type="submission" date="2020-10" db="EMBL/GenBank/DDBJ databases">
        <title>Ca. Dormibacterota MAGs.</title>
        <authorList>
            <person name="Montgomery K."/>
        </authorList>
    </citation>
    <scope>NUCLEOTIDE SEQUENCE [LARGE SCALE GENOMIC DNA]</scope>
    <source>
        <strain evidence="6">SC8811_S16_3</strain>
    </source>
</reference>
<comment type="cofactor">
    <cofactor evidence="1">
        <name>Zn(2+)</name>
        <dbReference type="ChEBI" id="CHEBI:29105"/>
    </cofactor>
</comment>
<keyword evidence="4" id="KW-0862">Zinc</keyword>
<evidence type="ECO:0000256" key="2">
    <source>
        <dbReference type="ARBA" id="ARBA00022723"/>
    </source>
</evidence>
<comment type="caution">
    <text evidence="6">The sequence shown here is derived from an EMBL/GenBank/DDBJ whole genome shotgun (WGS) entry which is preliminary data.</text>
</comment>
<dbReference type="GO" id="GO:0046872">
    <property type="term" value="F:metal ion binding"/>
    <property type="evidence" value="ECO:0007669"/>
    <property type="project" value="UniProtKB-KW"/>
</dbReference>
<dbReference type="Proteomes" id="UP000620075">
    <property type="component" value="Unassembled WGS sequence"/>
</dbReference>